<dbReference type="EMBL" id="UASO01000010">
    <property type="protein sequence ID" value="SQC88168.1"/>
    <property type="molecule type" value="Genomic_DNA"/>
</dbReference>
<dbReference type="SUPFAM" id="SSF53720">
    <property type="entry name" value="ALDH-like"/>
    <property type="match status" value="1"/>
</dbReference>
<dbReference type="EC" id="1.2.1.22" evidence="4"/>
<dbReference type="PANTHER" id="PTHR43866">
    <property type="entry name" value="MALONATE-SEMIALDEHYDE DEHYDROGENASE"/>
    <property type="match status" value="1"/>
</dbReference>
<feature type="domain" description="Aldehyde dehydrogenase" evidence="3">
    <location>
        <begin position="17"/>
        <end position="102"/>
    </location>
</feature>
<evidence type="ECO:0000313" key="5">
    <source>
        <dbReference type="Proteomes" id="UP000250675"/>
    </source>
</evidence>
<dbReference type="PANTHER" id="PTHR43866:SF3">
    <property type="entry name" value="METHYLMALONATE-SEMIALDEHYDE DEHYDROGENASE [ACYLATING], MITOCHONDRIAL"/>
    <property type="match status" value="1"/>
</dbReference>
<protein>
    <submittedName>
        <fullName evidence="4">NAD-linked aldehyde dehydrogenase A</fullName>
        <ecNumber evidence="4">1.2.1.22</ecNumber>
    </submittedName>
</protein>
<evidence type="ECO:0000313" key="4">
    <source>
        <dbReference type="EMBL" id="SQC88168.1"/>
    </source>
</evidence>
<dbReference type="GO" id="GO:0008911">
    <property type="term" value="F:lactaldehyde dehydrogenase (NAD+) activity"/>
    <property type="evidence" value="ECO:0007669"/>
    <property type="project" value="UniProtKB-EC"/>
</dbReference>
<organism evidence="4 5">
    <name type="scientific">Klebsiella pneumoniae</name>
    <dbReference type="NCBI Taxonomy" id="573"/>
    <lineage>
        <taxon>Bacteria</taxon>
        <taxon>Pseudomonadati</taxon>
        <taxon>Pseudomonadota</taxon>
        <taxon>Gammaproteobacteria</taxon>
        <taxon>Enterobacterales</taxon>
        <taxon>Enterobacteriaceae</taxon>
        <taxon>Klebsiella/Raoultella group</taxon>
        <taxon>Klebsiella</taxon>
        <taxon>Klebsiella pneumoniae complex</taxon>
    </lineage>
</organism>
<evidence type="ECO:0000256" key="2">
    <source>
        <dbReference type="ARBA" id="ARBA00023002"/>
    </source>
</evidence>
<gene>
    <name evidence="4" type="primary">aldA_2</name>
    <name evidence="4" type="ORF">NCTC9645_06310</name>
</gene>
<evidence type="ECO:0000256" key="1">
    <source>
        <dbReference type="ARBA" id="ARBA00009986"/>
    </source>
</evidence>
<dbReference type="AlphaFoldDB" id="A0A2X3I6J9"/>
<keyword evidence="2 4" id="KW-0560">Oxidoreductase</keyword>
<dbReference type="GO" id="GO:0004491">
    <property type="term" value="F:methylmalonate-semialdehyde dehydrogenase (acylating, NAD) activity"/>
    <property type="evidence" value="ECO:0007669"/>
    <property type="project" value="InterPro"/>
</dbReference>
<comment type="similarity">
    <text evidence="1">Belongs to the aldehyde dehydrogenase family.</text>
</comment>
<dbReference type="InterPro" id="IPR010061">
    <property type="entry name" value="MeMal-semiAld_DH"/>
</dbReference>
<dbReference type="GO" id="GO:0006210">
    <property type="term" value="P:thymine catabolic process"/>
    <property type="evidence" value="ECO:0007669"/>
    <property type="project" value="TreeGrafter"/>
</dbReference>
<dbReference type="Proteomes" id="UP000250675">
    <property type="component" value="Unassembled WGS sequence"/>
</dbReference>
<reference evidence="4 5" key="1">
    <citation type="submission" date="2018-06" db="EMBL/GenBank/DDBJ databases">
        <authorList>
            <consortium name="Pathogen Informatics"/>
            <person name="Doyle S."/>
        </authorList>
    </citation>
    <scope>NUCLEOTIDE SEQUENCE [LARGE SCALE GENOMIC DNA]</scope>
    <source>
        <strain evidence="4 5">NCTC9645</strain>
    </source>
</reference>
<dbReference type="Pfam" id="PF00171">
    <property type="entry name" value="Aldedh"/>
    <property type="match status" value="1"/>
</dbReference>
<dbReference type="Gene3D" id="3.40.605.10">
    <property type="entry name" value="Aldehyde Dehydrogenase, Chain A, domain 1"/>
    <property type="match status" value="1"/>
</dbReference>
<name>A0A2X3I6J9_KLEPN</name>
<dbReference type="InterPro" id="IPR016162">
    <property type="entry name" value="Ald_DH_N"/>
</dbReference>
<dbReference type="InterPro" id="IPR015590">
    <property type="entry name" value="Aldehyde_DH_dom"/>
</dbReference>
<dbReference type="InterPro" id="IPR016161">
    <property type="entry name" value="Ald_DH/histidinol_DH"/>
</dbReference>
<evidence type="ECO:0000259" key="3">
    <source>
        <dbReference type="Pfam" id="PF00171"/>
    </source>
</evidence>
<proteinExistence type="inferred from homology"/>
<sequence>MTAPVQHPMYIDGQFVSGRGDGWIDVLNPATEALLSRIPDGTAEEARLAIDAAERAQPGWEALPAIERAGWLRKIAAGIRQRADEIAGLIVAEGGKIQQLAGWRLRSPRTISTIWQNGRAVTKVRSCRAIARGRISLSLNARWG</sequence>
<dbReference type="GO" id="GO:0006574">
    <property type="term" value="P:L-valine catabolic process"/>
    <property type="evidence" value="ECO:0007669"/>
    <property type="project" value="TreeGrafter"/>
</dbReference>
<accession>A0A2X3I6J9</accession>